<dbReference type="Proteomes" id="UP000061135">
    <property type="component" value="Chromosome"/>
</dbReference>
<evidence type="ECO:0000313" key="4">
    <source>
        <dbReference type="Proteomes" id="UP000061135"/>
    </source>
</evidence>
<dbReference type="RefSeq" id="WP_046330388.1">
    <property type="nucleotide sequence ID" value="NZ_CP007501.1"/>
</dbReference>
<reference evidence="3 4" key="1">
    <citation type="submission" date="2014-03" db="EMBL/GenBank/DDBJ databases">
        <title>Genome of Polynucleobacter strain MWH-MoK4.</title>
        <authorList>
            <person name="Hahn M.W."/>
        </authorList>
    </citation>
    <scope>NUCLEOTIDE SEQUENCE [LARGE SCALE GENOMIC DNA]</scope>
    <source>
        <strain evidence="3 4">MWH-MoK4</strain>
    </source>
</reference>
<dbReference type="InterPro" id="IPR017969">
    <property type="entry name" value="Heavy-metal-associated_CS"/>
</dbReference>
<dbReference type="HOGENOM" id="CLU_134973_5_0_4"/>
<dbReference type="SUPFAM" id="SSF55008">
    <property type="entry name" value="HMA, heavy metal-associated domain"/>
    <property type="match status" value="1"/>
</dbReference>
<gene>
    <name evidence="3" type="ORF">CL55_00013130</name>
</gene>
<dbReference type="STRING" id="1835254.CL55_00013130"/>
<dbReference type="Gene3D" id="3.30.70.100">
    <property type="match status" value="1"/>
</dbReference>
<dbReference type="Pfam" id="PF00403">
    <property type="entry name" value="HMA"/>
    <property type="match status" value="1"/>
</dbReference>
<name>A0A0E3ZKD4_9BURK</name>
<dbReference type="InterPro" id="IPR006121">
    <property type="entry name" value="HMA_dom"/>
</dbReference>
<keyword evidence="1" id="KW-0479">Metal-binding</keyword>
<keyword evidence="4" id="KW-1185">Reference proteome</keyword>
<evidence type="ECO:0000259" key="2">
    <source>
        <dbReference type="PROSITE" id="PS50846"/>
    </source>
</evidence>
<organism evidence="3 4">
    <name type="scientific">Polynucleobacter duraquae</name>
    <dbReference type="NCBI Taxonomy" id="1835254"/>
    <lineage>
        <taxon>Bacteria</taxon>
        <taxon>Pseudomonadati</taxon>
        <taxon>Pseudomonadota</taxon>
        <taxon>Betaproteobacteria</taxon>
        <taxon>Burkholderiales</taxon>
        <taxon>Burkholderiaceae</taxon>
        <taxon>Polynucleobacter</taxon>
    </lineage>
</organism>
<evidence type="ECO:0000313" key="3">
    <source>
        <dbReference type="EMBL" id="AKD25646.1"/>
    </source>
</evidence>
<dbReference type="PROSITE" id="PS01047">
    <property type="entry name" value="HMA_1"/>
    <property type="match status" value="1"/>
</dbReference>
<dbReference type="CDD" id="cd00371">
    <property type="entry name" value="HMA"/>
    <property type="match status" value="1"/>
</dbReference>
<dbReference type="PATRIC" id="fig|576611.7.peg.1335"/>
<feature type="domain" description="HMA" evidence="2">
    <location>
        <begin position="1"/>
        <end position="63"/>
    </location>
</feature>
<dbReference type="AlphaFoldDB" id="A0A0E3ZKD4"/>
<dbReference type="GO" id="GO:0046872">
    <property type="term" value="F:metal ion binding"/>
    <property type="evidence" value="ECO:0007669"/>
    <property type="project" value="UniProtKB-KW"/>
</dbReference>
<dbReference type="InterPro" id="IPR036163">
    <property type="entry name" value="HMA_dom_sf"/>
</dbReference>
<proteinExistence type="predicted"/>
<dbReference type="EMBL" id="CP007501">
    <property type="protein sequence ID" value="AKD25646.1"/>
    <property type="molecule type" value="Genomic_DNA"/>
</dbReference>
<accession>A0A0E3ZKD4</accession>
<sequence length="64" mass="6565">MFTLKVSGMTCGGCINAVTRAVQAQDPQAQVQADLATQLVTLETSLSPELASGLITEAGFPVSP</sequence>
<protein>
    <submittedName>
        <fullName evidence="3">Copper chaperone</fullName>
    </submittedName>
</protein>
<evidence type="ECO:0000256" key="1">
    <source>
        <dbReference type="ARBA" id="ARBA00022723"/>
    </source>
</evidence>
<dbReference type="PROSITE" id="PS50846">
    <property type="entry name" value="HMA_2"/>
    <property type="match status" value="1"/>
</dbReference>
<dbReference type="KEGG" id="pdq:CL55_00013130"/>